<dbReference type="EMBL" id="UINC01004543">
    <property type="protein sequence ID" value="SVA15098.1"/>
    <property type="molecule type" value="Genomic_DNA"/>
</dbReference>
<name>A0A381THR8_9ZZZZ</name>
<sequence>MAVNSFFHTSGVAAIATEQSLYADLLTEAIQIYGHDVYYLDRTLTAEDTLFGEDSLSKFTTQAKIEMYVENSDGGFAGEKELMTHFGLQNLSEITFVVSKTRFQDLTKQITIESGTDTLSGSIVLEAGSLDSTVVDISGSFESGFIISEATSTDSDRPLEGDLVYHPTLDKIFQVNFVDHDDPFYQLDNNPVYKLNCRLFDYSSEIIDTDIAVIDAIETELVSDALRFQMTLEQSSAVNEYLRMEIGISTNGDQGLLLEETDGDYLTGENDSSGVGESIILERLADTGDDAFLLNEDYVVGDFTTDKTSQTELFDKLDDDVLDFTETNPFGDAGGT</sequence>
<accession>A0A381THR8</accession>
<protein>
    <recommendedName>
        <fullName evidence="2">Neck protein</fullName>
    </recommendedName>
</protein>
<evidence type="ECO:0008006" key="2">
    <source>
        <dbReference type="Google" id="ProtNLM"/>
    </source>
</evidence>
<evidence type="ECO:0000313" key="1">
    <source>
        <dbReference type="EMBL" id="SVA15098.1"/>
    </source>
</evidence>
<dbReference type="Pfam" id="PF11649">
    <property type="entry name" value="T4_neck-protein"/>
    <property type="match status" value="2"/>
</dbReference>
<organism evidence="1">
    <name type="scientific">marine metagenome</name>
    <dbReference type="NCBI Taxonomy" id="408172"/>
    <lineage>
        <taxon>unclassified sequences</taxon>
        <taxon>metagenomes</taxon>
        <taxon>ecological metagenomes</taxon>
    </lineage>
</organism>
<gene>
    <name evidence="1" type="ORF">METZ01_LOCUS67952</name>
</gene>
<dbReference type="InterPro" id="IPR021674">
    <property type="entry name" value="Phage_T4_Gp14_neck-protein"/>
</dbReference>
<proteinExistence type="predicted"/>
<dbReference type="AlphaFoldDB" id="A0A381THR8"/>
<reference evidence="1" key="1">
    <citation type="submission" date="2018-05" db="EMBL/GenBank/DDBJ databases">
        <authorList>
            <person name="Lanie J.A."/>
            <person name="Ng W.-L."/>
            <person name="Kazmierczak K.M."/>
            <person name="Andrzejewski T.M."/>
            <person name="Davidsen T.M."/>
            <person name="Wayne K.J."/>
            <person name="Tettelin H."/>
            <person name="Glass J.I."/>
            <person name="Rusch D."/>
            <person name="Podicherti R."/>
            <person name="Tsui H.-C.T."/>
            <person name="Winkler M.E."/>
        </authorList>
    </citation>
    <scope>NUCLEOTIDE SEQUENCE</scope>
</reference>